<evidence type="ECO:0000256" key="2">
    <source>
        <dbReference type="SAM" id="Phobius"/>
    </source>
</evidence>
<feature type="transmembrane region" description="Helical" evidence="2">
    <location>
        <begin position="319"/>
        <end position="340"/>
    </location>
</feature>
<organism evidence="3 4">
    <name type="scientific">Symbiodinium natans</name>
    <dbReference type="NCBI Taxonomy" id="878477"/>
    <lineage>
        <taxon>Eukaryota</taxon>
        <taxon>Sar</taxon>
        <taxon>Alveolata</taxon>
        <taxon>Dinophyceae</taxon>
        <taxon>Suessiales</taxon>
        <taxon>Symbiodiniaceae</taxon>
        <taxon>Symbiodinium</taxon>
    </lineage>
</organism>
<evidence type="ECO:0000313" key="3">
    <source>
        <dbReference type="EMBL" id="CAE7212336.1"/>
    </source>
</evidence>
<feature type="transmembrane region" description="Helical" evidence="2">
    <location>
        <begin position="482"/>
        <end position="501"/>
    </location>
</feature>
<name>A0A812JXC4_9DINO</name>
<sequence length="669" mass="73488">MDAQSYRDHCLIIVGSGSAAELLLARRRLRAGGRLVHLQIAGQEDKRLHVSAFDDLECFWWFPPRGTSSDFGKRLGVVTFHTRWTTTGVASIHLRDDQQVQIFRASGKMRHVRILSAENNIEVEISGEVILNPDLQTAATLDVEVADPELRPCGTYSSRSMICSMMILLPCYVAKWLFSMHYEQNAVAGQVPWWRGMSIGILDLPLGYWAFSSAWTECLVSEGPSWQLHIRSLPTVCVVVFLASSAQLSDTPSAALGITAFNAVGPFVSYLATTARHPQRRWGPCLRWFLATLAGTAGCVILMGGILVAYVYLLALGRVVTASMFLPAATAMAETGMVSFTRLAYTRLVVARRPQIPGDMSRFVMPVMVFAAHGLSESVRLSALLSGAARTGSFSWISSAALGFALNALTRLGWLRHAFFCCTRCVFGAQWAIWIAAPNGFSKLHDEFKIYGGYIRFVAPCSLIIARAIYYRELSWSGPVAPAFNAATAGVFVTLFVLEVLEDVFVLQELLPAAPIPTEVLETNLPRNNSDAGALVSVEMRPNQAKDSSWRGQELSPSGSKKLSPVMTNQFSDLSSVQPQASLGTRRVSWGSRLRRQLGQEREVVPSMFLHGLREISFLEQLGCCAIACMFTLAWLELTLGPSKARGFCPSSSALDPMDLLWRPVPMAC</sequence>
<keyword evidence="2" id="KW-0472">Membrane</keyword>
<feature type="transmembrane region" description="Helical" evidence="2">
    <location>
        <begin position="285"/>
        <end position="313"/>
    </location>
</feature>
<protein>
    <submittedName>
        <fullName evidence="3">Uncharacterized protein</fullName>
    </submittedName>
</protein>
<keyword evidence="2" id="KW-1133">Transmembrane helix</keyword>
<comment type="caution">
    <text evidence="3">The sequence shown here is derived from an EMBL/GenBank/DDBJ whole genome shotgun (WGS) entry which is preliminary data.</text>
</comment>
<proteinExistence type="predicted"/>
<feature type="transmembrane region" description="Helical" evidence="2">
    <location>
        <begin position="449"/>
        <end position="470"/>
    </location>
</feature>
<keyword evidence="2" id="KW-0812">Transmembrane</keyword>
<gene>
    <name evidence="3" type="ORF">SNAT2548_LOCUS7198</name>
</gene>
<dbReference type="AlphaFoldDB" id="A0A812JXC4"/>
<dbReference type="EMBL" id="CAJNDS010000495">
    <property type="protein sequence ID" value="CAE7212336.1"/>
    <property type="molecule type" value="Genomic_DNA"/>
</dbReference>
<feature type="transmembrane region" description="Helical" evidence="2">
    <location>
        <begin position="418"/>
        <end position="437"/>
    </location>
</feature>
<evidence type="ECO:0000313" key="4">
    <source>
        <dbReference type="Proteomes" id="UP000604046"/>
    </source>
</evidence>
<dbReference type="Proteomes" id="UP000604046">
    <property type="component" value="Unassembled WGS sequence"/>
</dbReference>
<keyword evidence="4" id="KW-1185">Reference proteome</keyword>
<accession>A0A812JXC4</accession>
<feature type="compositionally biased region" description="Polar residues" evidence="1">
    <location>
        <begin position="545"/>
        <end position="563"/>
    </location>
</feature>
<evidence type="ECO:0000256" key="1">
    <source>
        <dbReference type="SAM" id="MobiDB-lite"/>
    </source>
</evidence>
<feature type="transmembrane region" description="Helical" evidence="2">
    <location>
        <begin position="254"/>
        <end position="273"/>
    </location>
</feature>
<dbReference type="OrthoDB" id="425631at2759"/>
<feature type="region of interest" description="Disordered" evidence="1">
    <location>
        <begin position="542"/>
        <end position="563"/>
    </location>
</feature>
<reference evidence="3" key="1">
    <citation type="submission" date="2021-02" db="EMBL/GenBank/DDBJ databases">
        <authorList>
            <person name="Dougan E. K."/>
            <person name="Rhodes N."/>
            <person name="Thang M."/>
            <person name="Chan C."/>
        </authorList>
    </citation>
    <scope>NUCLEOTIDE SEQUENCE</scope>
</reference>